<keyword evidence="2" id="KW-0812">Transmembrane</keyword>
<feature type="transmembrane region" description="Helical" evidence="2">
    <location>
        <begin position="193"/>
        <end position="213"/>
    </location>
</feature>
<dbReference type="EMBL" id="FCOX02000019">
    <property type="protein sequence ID" value="SAK81268.1"/>
    <property type="molecule type" value="Genomic_DNA"/>
</dbReference>
<proteinExistence type="predicted"/>
<evidence type="ECO:0000256" key="1">
    <source>
        <dbReference type="SAM" id="MobiDB-lite"/>
    </source>
</evidence>
<keyword evidence="2" id="KW-0472">Membrane</keyword>
<evidence type="ECO:0000313" key="4">
    <source>
        <dbReference type="Proteomes" id="UP000071859"/>
    </source>
</evidence>
<reference evidence="3" key="1">
    <citation type="submission" date="2016-01" db="EMBL/GenBank/DDBJ databases">
        <authorList>
            <person name="Peeters C."/>
        </authorList>
    </citation>
    <scope>NUCLEOTIDE SEQUENCE</scope>
    <source>
        <strain evidence="3">LMG 29321</strain>
    </source>
</reference>
<dbReference type="AlphaFoldDB" id="A0A158CFW6"/>
<gene>
    <name evidence="3" type="ORF">AWB78_03908</name>
</gene>
<protein>
    <submittedName>
        <fullName evidence="3">Uncharacterized protein</fullName>
    </submittedName>
</protein>
<feature type="transmembrane region" description="Helical" evidence="2">
    <location>
        <begin position="6"/>
        <end position="27"/>
    </location>
</feature>
<keyword evidence="4" id="KW-1185">Reference proteome</keyword>
<organism evidence="3 4">
    <name type="scientific">Caballeronia calidae</name>
    <dbReference type="NCBI Taxonomy" id="1777139"/>
    <lineage>
        <taxon>Bacteria</taxon>
        <taxon>Pseudomonadati</taxon>
        <taxon>Pseudomonadota</taxon>
        <taxon>Betaproteobacteria</taxon>
        <taxon>Burkholderiales</taxon>
        <taxon>Burkholderiaceae</taxon>
        <taxon>Caballeronia</taxon>
    </lineage>
</organism>
<comment type="caution">
    <text evidence="3">The sequence shown here is derived from an EMBL/GenBank/DDBJ whole genome shotgun (WGS) entry which is preliminary data.</text>
</comment>
<sequence>MFNSAILEVATGIVFIYLLLSLMCTALREGIEGFLRTRASYLESGIRELLFDAEGKDLARSFYEHPLIYSLFPGNYTPIAVGRIAGPLTGGKRLPAYIPAASFAAALMDIIARGPGPSAGQAQPDAALARAVTIEDVRKNIGSIANPAVQRAVLAALDTAQGDLEKARKNLEHWYDSAMDRVSGRYKRSTQGVLFWIGLVIAVGFNVDTITLADYLYRNETQRGAIVAQASLASTDPAFLAKNYSDVQDQIRSLQLPIGWDFLFRENAQQKLDRARAEAGAIDKAAQSQRDTTLIDRLTPFWNAYHGWFMKPLGWLLTAFAITLGAPFWFDILNKIMVIRSTVKPHEKSPEEASEDRQAGARAASPPAVIHIVSPGAAMPPVPRDEPPGTDEDR</sequence>
<feature type="compositionally biased region" description="Basic and acidic residues" evidence="1">
    <location>
        <begin position="345"/>
        <end position="359"/>
    </location>
</feature>
<accession>A0A158CFW6</accession>
<dbReference type="Proteomes" id="UP000071859">
    <property type="component" value="Unassembled WGS sequence"/>
</dbReference>
<evidence type="ECO:0000313" key="3">
    <source>
        <dbReference type="EMBL" id="SAK81268.1"/>
    </source>
</evidence>
<feature type="transmembrane region" description="Helical" evidence="2">
    <location>
        <begin position="312"/>
        <end position="330"/>
    </location>
</feature>
<evidence type="ECO:0000256" key="2">
    <source>
        <dbReference type="SAM" id="Phobius"/>
    </source>
</evidence>
<keyword evidence="2" id="KW-1133">Transmembrane helix</keyword>
<feature type="region of interest" description="Disordered" evidence="1">
    <location>
        <begin position="345"/>
        <end position="394"/>
    </location>
</feature>
<name>A0A158CFW6_9BURK</name>